<organism evidence="15 16">
    <name type="scientific">Stylophora pistillata</name>
    <name type="common">Smooth cauliflower coral</name>
    <dbReference type="NCBI Taxonomy" id="50429"/>
    <lineage>
        <taxon>Eukaryota</taxon>
        <taxon>Metazoa</taxon>
        <taxon>Cnidaria</taxon>
        <taxon>Anthozoa</taxon>
        <taxon>Hexacorallia</taxon>
        <taxon>Scleractinia</taxon>
        <taxon>Astrocoeniina</taxon>
        <taxon>Pocilloporidae</taxon>
        <taxon>Stylophora</taxon>
    </lineage>
</organism>
<evidence type="ECO:0000256" key="12">
    <source>
        <dbReference type="PIRSR" id="PIRSR613078-2"/>
    </source>
</evidence>
<evidence type="ECO:0000256" key="5">
    <source>
        <dbReference type="ARBA" id="ARBA00022801"/>
    </source>
</evidence>
<feature type="binding site" evidence="12">
    <location>
        <position position="151"/>
    </location>
    <ligand>
        <name>substrate</name>
    </ligand>
</feature>
<keyword evidence="4" id="KW-1000">Mitochondrion outer membrane</keyword>
<feature type="transmembrane region" description="Helical" evidence="14">
    <location>
        <begin position="7"/>
        <end position="27"/>
    </location>
</feature>
<dbReference type="GO" id="GO:0005741">
    <property type="term" value="C:mitochondrial outer membrane"/>
    <property type="evidence" value="ECO:0007669"/>
    <property type="project" value="UniProtKB-SubCell"/>
</dbReference>
<feature type="region of interest" description="Disordered" evidence="13">
    <location>
        <begin position="66"/>
        <end position="89"/>
    </location>
</feature>
<dbReference type="InterPro" id="IPR013078">
    <property type="entry name" value="His_Pase_superF_clade-1"/>
</dbReference>
<name>A0A2B4SCJ1_STYPI</name>
<evidence type="ECO:0000256" key="8">
    <source>
        <dbReference type="ARBA" id="ARBA00039765"/>
    </source>
</evidence>
<comment type="caution">
    <text evidence="15">The sequence shown here is derived from an EMBL/GenBank/DDBJ whole genome shotgun (WGS) entry which is preliminary data.</text>
</comment>
<evidence type="ECO:0000256" key="14">
    <source>
        <dbReference type="SAM" id="Phobius"/>
    </source>
</evidence>
<dbReference type="OrthoDB" id="2118094at2759"/>
<evidence type="ECO:0000256" key="11">
    <source>
        <dbReference type="ARBA" id="ARBA00048336"/>
    </source>
</evidence>
<dbReference type="AlphaFoldDB" id="A0A2B4SCJ1"/>
<sequence length="286" mass="32454">MTTLGKFSRLAAVASAVVTFSGAYIFFNGTRNPARASGGGTQYNSSEEFEHRLLYKPTGLRWDSNWDRCEKGTTKPKRRDDGRVDEESREIKPTAVRHLVFIRHGQYYEDAKNSDDKRLTELGRQQAETTGQRLKNLNWKYTKLVCSTLIRAVETADIIAKHLPEVPRESCDFLQEGAPAPPDPPSRHWRPDKTFFQDGPRIEAAFRKHIHRADADQVGDSVEIYVCHGNVIRYFVCRVLQFPPEGWLRMSIGHCGITWVTIRPNGRVSVKSMGDTGHLPPEQLSS</sequence>
<dbReference type="InterPro" id="IPR051021">
    <property type="entry name" value="Mito_Ser/Thr_phosphatase"/>
</dbReference>
<dbReference type="FunFam" id="3.40.50.1240:FF:000009">
    <property type="entry name" value="serine/threonine-protein phosphatase PGAM5, mitochondrial isoform X1"/>
    <property type="match status" value="1"/>
</dbReference>
<dbReference type="PANTHER" id="PTHR20935">
    <property type="entry name" value="PHOSPHOGLYCERATE MUTASE-RELATED"/>
    <property type="match status" value="1"/>
</dbReference>
<dbReference type="CDD" id="cd07067">
    <property type="entry name" value="HP_PGM_like"/>
    <property type="match status" value="1"/>
</dbReference>
<evidence type="ECO:0000256" key="13">
    <source>
        <dbReference type="SAM" id="MobiDB-lite"/>
    </source>
</evidence>
<accession>A0A2B4SCJ1</accession>
<gene>
    <name evidence="15" type="primary">Pgam5</name>
    <name evidence="15" type="ORF">AWC38_SpisGene9151</name>
</gene>
<evidence type="ECO:0000256" key="2">
    <source>
        <dbReference type="ARBA" id="ARBA00006717"/>
    </source>
</evidence>
<dbReference type="GO" id="GO:0004722">
    <property type="term" value="F:protein serine/threonine phosphatase activity"/>
    <property type="evidence" value="ECO:0007669"/>
    <property type="project" value="UniProtKB-EC"/>
</dbReference>
<evidence type="ECO:0000256" key="9">
    <source>
        <dbReference type="ARBA" id="ARBA00040722"/>
    </source>
</evidence>
<keyword evidence="14" id="KW-0812">Transmembrane</keyword>
<comment type="similarity">
    <text evidence="2">Belongs to the phosphoglycerate mutase family. BPG-dependent PGAM subfamily.</text>
</comment>
<dbReference type="GO" id="GO:0090141">
    <property type="term" value="P:positive regulation of mitochondrial fission"/>
    <property type="evidence" value="ECO:0007669"/>
    <property type="project" value="TreeGrafter"/>
</dbReference>
<dbReference type="SUPFAM" id="SSF53254">
    <property type="entry name" value="Phosphoglycerate mutase-like"/>
    <property type="match status" value="1"/>
</dbReference>
<keyword evidence="16" id="KW-1185">Reference proteome</keyword>
<evidence type="ECO:0000256" key="7">
    <source>
        <dbReference type="ARBA" id="ARBA00023136"/>
    </source>
</evidence>
<proteinExistence type="inferred from homology"/>
<protein>
    <recommendedName>
        <fullName evidence="8">Serine/threonine-protein phosphatase PGAM5, mitochondrial</fullName>
        <ecNumber evidence="3">3.1.3.16</ecNumber>
    </recommendedName>
    <alternativeName>
        <fullName evidence="9">Serine/threonine-protein phosphatase Pgam5, mitochondrial</fullName>
    </alternativeName>
</protein>
<comment type="catalytic activity">
    <reaction evidence="10">
        <text>O-phospho-L-seryl-[protein] + H2O = L-seryl-[protein] + phosphate</text>
        <dbReference type="Rhea" id="RHEA:20629"/>
        <dbReference type="Rhea" id="RHEA-COMP:9863"/>
        <dbReference type="Rhea" id="RHEA-COMP:11604"/>
        <dbReference type="ChEBI" id="CHEBI:15377"/>
        <dbReference type="ChEBI" id="CHEBI:29999"/>
        <dbReference type="ChEBI" id="CHEBI:43474"/>
        <dbReference type="ChEBI" id="CHEBI:83421"/>
        <dbReference type="EC" id="3.1.3.16"/>
    </reaction>
</comment>
<comment type="catalytic activity">
    <reaction evidence="11">
        <text>O-phospho-L-threonyl-[protein] + H2O = L-threonyl-[protein] + phosphate</text>
        <dbReference type="Rhea" id="RHEA:47004"/>
        <dbReference type="Rhea" id="RHEA-COMP:11060"/>
        <dbReference type="Rhea" id="RHEA-COMP:11605"/>
        <dbReference type="ChEBI" id="CHEBI:15377"/>
        <dbReference type="ChEBI" id="CHEBI:30013"/>
        <dbReference type="ChEBI" id="CHEBI:43474"/>
        <dbReference type="ChEBI" id="CHEBI:61977"/>
        <dbReference type="EC" id="3.1.3.16"/>
    </reaction>
</comment>
<keyword evidence="7 14" id="KW-0472">Membrane</keyword>
<keyword evidence="14" id="KW-1133">Transmembrane helix</keyword>
<evidence type="ECO:0000256" key="10">
    <source>
        <dbReference type="ARBA" id="ARBA00047761"/>
    </source>
</evidence>
<dbReference type="PANTHER" id="PTHR20935:SF0">
    <property type="entry name" value="SERINE_THREONINE-PROTEIN PHOSPHATASE PGAM5, MITOCHONDRIAL"/>
    <property type="match status" value="1"/>
</dbReference>
<dbReference type="Proteomes" id="UP000225706">
    <property type="component" value="Unassembled WGS sequence"/>
</dbReference>
<keyword evidence="6" id="KW-0496">Mitochondrion</keyword>
<dbReference type="EC" id="3.1.3.16" evidence="3"/>
<dbReference type="Gene3D" id="3.40.50.1240">
    <property type="entry name" value="Phosphoglycerate mutase-like"/>
    <property type="match status" value="1"/>
</dbReference>
<evidence type="ECO:0000313" key="15">
    <source>
        <dbReference type="EMBL" id="PFX26165.1"/>
    </source>
</evidence>
<evidence type="ECO:0000256" key="3">
    <source>
        <dbReference type="ARBA" id="ARBA00013081"/>
    </source>
</evidence>
<dbReference type="SMART" id="SM00855">
    <property type="entry name" value="PGAM"/>
    <property type="match status" value="1"/>
</dbReference>
<evidence type="ECO:0000256" key="6">
    <source>
        <dbReference type="ARBA" id="ARBA00023128"/>
    </source>
</evidence>
<evidence type="ECO:0000256" key="1">
    <source>
        <dbReference type="ARBA" id="ARBA00004294"/>
    </source>
</evidence>
<keyword evidence="5" id="KW-0378">Hydrolase</keyword>
<evidence type="ECO:0000313" key="16">
    <source>
        <dbReference type="Proteomes" id="UP000225706"/>
    </source>
</evidence>
<dbReference type="Pfam" id="PF00300">
    <property type="entry name" value="His_Phos_1"/>
    <property type="match status" value="1"/>
</dbReference>
<comment type="subcellular location">
    <subcellularLocation>
        <location evidence="1">Mitochondrion outer membrane</location>
    </subcellularLocation>
</comment>
<dbReference type="InterPro" id="IPR029033">
    <property type="entry name" value="His_PPase_superfam"/>
</dbReference>
<dbReference type="EMBL" id="LSMT01000132">
    <property type="protein sequence ID" value="PFX26165.1"/>
    <property type="molecule type" value="Genomic_DNA"/>
</dbReference>
<reference evidence="16" key="1">
    <citation type="journal article" date="2017" name="bioRxiv">
        <title>Comparative analysis of the genomes of Stylophora pistillata and Acropora digitifera provides evidence for extensive differences between species of corals.</title>
        <authorList>
            <person name="Voolstra C.R."/>
            <person name="Li Y."/>
            <person name="Liew Y.J."/>
            <person name="Baumgarten S."/>
            <person name="Zoccola D."/>
            <person name="Flot J.-F."/>
            <person name="Tambutte S."/>
            <person name="Allemand D."/>
            <person name="Aranda M."/>
        </authorList>
    </citation>
    <scope>NUCLEOTIDE SEQUENCE [LARGE SCALE GENOMIC DNA]</scope>
</reference>
<evidence type="ECO:0000256" key="4">
    <source>
        <dbReference type="ARBA" id="ARBA00022787"/>
    </source>
</evidence>
<dbReference type="STRING" id="50429.A0A2B4SCJ1"/>